<dbReference type="AlphaFoldDB" id="A0A0F9IDU5"/>
<reference evidence="1" key="1">
    <citation type="journal article" date="2015" name="Nature">
        <title>Complex archaea that bridge the gap between prokaryotes and eukaryotes.</title>
        <authorList>
            <person name="Spang A."/>
            <person name="Saw J.H."/>
            <person name="Jorgensen S.L."/>
            <person name="Zaremba-Niedzwiedzka K."/>
            <person name="Martijn J."/>
            <person name="Lind A.E."/>
            <person name="van Eijk R."/>
            <person name="Schleper C."/>
            <person name="Guy L."/>
            <person name="Ettema T.J."/>
        </authorList>
    </citation>
    <scope>NUCLEOTIDE SEQUENCE</scope>
</reference>
<name>A0A0F9IDU5_9ZZZZ</name>
<sequence length="101" mass="11053">MKCKGRGCLEGINTIVWIEASHSHTGKGINKRTPIDSCIADLVKALYPMAASSCCGHGQTEGRILLYDGRVLRIHKDKRIPDAMPNGPWGYRKTQSTQGDA</sequence>
<organism evidence="1">
    <name type="scientific">marine sediment metagenome</name>
    <dbReference type="NCBI Taxonomy" id="412755"/>
    <lineage>
        <taxon>unclassified sequences</taxon>
        <taxon>metagenomes</taxon>
        <taxon>ecological metagenomes</taxon>
    </lineage>
</organism>
<proteinExistence type="predicted"/>
<protein>
    <submittedName>
        <fullName evidence="1">Uncharacterized protein</fullName>
    </submittedName>
</protein>
<accession>A0A0F9IDU5</accession>
<evidence type="ECO:0000313" key="1">
    <source>
        <dbReference type="EMBL" id="KKM25806.1"/>
    </source>
</evidence>
<comment type="caution">
    <text evidence="1">The sequence shown here is derived from an EMBL/GenBank/DDBJ whole genome shotgun (WGS) entry which is preliminary data.</text>
</comment>
<gene>
    <name evidence="1" type="ORF">LCGC14_1591330</name>
</gene>
<dbReference type="EMBL" id="LAZR01012638">
    <property type="protein sequence ID" value="KKM25806.1"/>
    <property type="molecule type" value="Genomic_DNA"/>
</dbReference>